<evidence type="ECO:0000313" key="5">
    <source>
        <dbReference type="Proteomes" id="UP000818603"/>
    </source>
</evidence>
<dbReference type="NCBIfam" id="NF045607">
    <property type="entry name" value="exo_Victor_syst"/>
    <property type="match status" value="1"/>
</dbReference>
<evidence type="ECO:0000313" key="3">
    <source>
        <dbReference type="EMBL" id="NHK28060.1"/>
    </source>
</evidence>
<dbReference type="InterPro" id="IPR054655">
    <property type="entry name" value="XrtV-like"/>
</dbReference>
<reference evidence="3 5" key="2">
    <citation type="submission" date="2020-02" db="EMBL/GenBank/DDBJ databases">
        <title>Genome sequence of Parvularcula flava strain NH6-79.</title>
        <authorList>
            <person name="Abdul Karim M.H."/>
            <person name="Lam M.Q."/>
            <person name="Chen S.J."/>
            <person name="Yahya A."/>
            <person name="Shahir S."/>
            <person name="Shamsir M.S."/>
            <person name="Chong C.S."/>
        </authorList>
    </citation>
    <scope>NUCLEOTIDE SEQUENCE [LARGE SCALE GENOMIC DNA]</scope>
    <source>
        <strain evidence="3 5">NH6-79</strain>
    </source>
</reference>
<organism evidence="2 4">
    <name type="scientific">Aquisalinus luteolus</name>
    <dbReference type="NCBI Taxonomy" id="1566827"/>
    <lineage>
        <taxon>Bacteria</taxon>
        <taxon>Pseudomonadati</taxon>
        <taxon>Pseudomonadota</taxon>
        <taxon>Alphaproteobacteria</taxon>
        <taxon>Parvularculales</taxon>
        <taxon>Parvularculaceae</taxon>
        <taxon>Aquisalinus</taxon>
    </lineage>
</organism>
<dbReference type="AlphaFoldDB" id="A0A8J3A238"/>
<protein>
    <submittedName>
        <fullName evidence="2">Uncharacterized protein</fullName>
    </submittedName>
</protein>
<keyword evidence="1" id="KW-0472">Membrane</keyword>
<sequence>MGFYFNFFAIVLFLATAAVFVWRSRTQRPRIMPYAVTVGGTMIAMFAANSGAFYSAIVIFAAAGFLLVHQASQPFDEEADDQNA</sequence>
<accession>A0A8J3A238</accession>
<reference evidence="2" key="3">
    <citation type="submission" date="2020-09" db="EMBL/GenBank/DDBJ databases">
        <authorList>
            <person name="Sun Q."/>
            <person name="Zhou Y."/>
        </authorList>
    </citation>
    <scope>NUCLEOTIDE SEQUENCE</scope>
    <source>
        <strain evidence="2">CGMCC 1.14984</strain>
    </source>
</reference>
<dbReference type="RefSeq" id="WP_155139749.1">
    <property type="nucleotide sequence ID" value="NZ_BMGZ01000002.1"/>
</dbReference>
<feature type="transmembrane region" description="Helical" evidence="1">
    <location>
        <begin position="34"/>
        <end position="67"/>
    </location>
</feature>
<gene>
    <name evidence="3" type="ORF">FF098_009100</name>
    <name evidence="2" type="ORF">GCM10011355_18320</name>
</gene>
<keyword evidence="1" id="KW-0812">Transmembrane</keyword>
<reference evidence="2" key="1">
    <citation type="journal article" date="2014" name="Int. J. Syst. Evol. Microbiol.">
        <title>Complete genome sequence of Corynebacterium casei LMG S-19264T (=DSM 44701T), isolated from a smear-ripened cheese.</title>
        <authorList>
            <consortium name="US DOE Joint Genome Institute (JGI-PGF)"/>
            <person name="Walter F."/>
            <person name="Albersmeier A."/>
            <person name="Kalinowski J."/>
            <person name="Ruckert C."/>
        </authorList>
    </citation>
    <scope>NUCLEOTIDE SEQUENCE</scope>
    <source>
        <strain evidence="2">CGMCC 1.14984</strain>
    </source>
</reference>
<comment type="caution">
    <text evidence="2">The sequence shown here is derived from an EMBL/GenBank/DDBJ whole genome shotgun (WGS) entry which is preliminary data.</text>
</comment>
<evidence type="ECO:0000313" key="4">
    <source>
        <dbReference type="Proteomes" id="UP000621856"/>
    </source>
</evidence>
<keyword evidence="1" id="KW-1133">Transmembrane helix</keyword>
<name>A0A8J3A238_9PROT</name>
<dbReference type="EMBL" id="VCJR02000002">
    <property type="protein sequence ID" value="NHK28060.1"/>
    <property type="molecule type" value="Genomic_DNA"/>
</dbReference>
<dbReference type="EMBL" id="BMGZ01000002">
    <property type="protein sequence ID" value="GGH97332.1"/>
    <property type="molecule type" value="Genomic_DNA"/>
</dbReference>
<evidence type="ECO:0000256" key="1">
    <source>
        <dbReference type="SAM" id="Phobius"/>
    </source>
</evidence>
<feature type="transmembrane region" description="Helical" evidence="1">
    <location>
        <begin position="6"/>
        <end position="22"/>
    </location>
</feature>
<proteinExistence type="predicted"/>
<evidence type="ECO:0000313" key="2">
    <source>
        <dbReference type="EMBL" id="GGH97332.1"/>
    </source>
</evidence>
<dbReference type="Proteomes" id="UP000818603">
    <property type="component" value="Unassembled WGS sequence"/>
</dbReference>
<dbReference type="Proteomes" id="UP000621856">
    <property type="component" value="Unassembled WGS sequence"/>
</dbReference>
<keyword evidence="5" id="KW-1185">Reference proteome</keyword>